<evidence type="ECO:0000256" key="10">
    <source>
        <dbReference type="ARBA" id="ARBA00022824"/>
    </source>
</evidence>
<sequence>MPQEISAPQLHSYNSRHPARVLFCNRSPRTVLPVWVDFQGDPRTYPSIPAGAGRPINTYVGHIWLFREAETNVGLMVNKKEIYVPSPNISGLPAIVNISLPVFSLKERCLQVVRSLVKPEDYRKLEIVSSLYEDLEDQPNVLKDLRRLALGFWEQTRGSESEI</sequence>
<evidence type="ECO:0000256" key="4">
    <source>
        <dbReference type="ARBA" id="ARBA00004496"/>
    </source>
</evidence>
<evidence type="ECO:0000313" key="18">
    <source>
        <dbReference type="EMBL" id="KAG8432734.1"/>
    </source>
</evidence>
<keyword evidence="12" id="KW-0539">Nucleus</keyword>
<feature type="domain" description="von Hippel-Lindau disease tumour suppressor alpha" evidence="17">
    <location>
        <begin position="103"/>
        <end position="148"/>
    </location>
</feature>
<dbReference type="InterPro" id="IPR024048">
    <property type="entry name" value="VHL_alpha_dom"/>
</dbReference>
<dbReference type="EMBL" id="JAACNH010000009">
    <property type="protein sequence ID" value="KAG8432734.1"/>
    <property type="molecule type" value="Genomic_DNA"/>
</dbReference>
<keyword evidence="8" id="KW-0963">Cytoplasm</keyword>
<comment type="similarity">
    <text evidence="6">Belongs to the VHL family.</text>
</comment>
<evidence type="ECO:0000256" key="6">
    <source>
        <dbReference type="ARBA" id="ARBA00010057"/>
    </source>
</evidence>
<organism evidence="18 19">
    <name type="scientific">Hymenochirus boettgeri</name>
    <name type="common">Congo dwarf clawed frog</name>
    <dbReference type="NCBI Taxonomy" id="247094"/>
    <lineage>
        <taxon>Eukaryota</taxon>
        <taxon>Metazoa</taxon>
        <taxon>Chordata</taxon>
        <taxon>Craniata</taxon>
        <taxon>Vertebrata</taxon>
        <taxon>Euteleostomi</taxon>
        <taxon>Amphibia</taxon>
        <taxon>Batrachia</taxon>
        <taxon>Anura</taxon>
        <taxon>Pipoidea</taxon>
        <taxon>Pipidae</taxon>
        <taxon>Pipinae</taxon>
        <taxon>Hymenochirus</taxon>
    </lineage>
</organism>
<name>A0A8T2INX4_9PIPI</name>
<keyword evidence="10" id="KW-0256">Endoplasmic reticulum</keyword>
<dbReference type="OrthoDB" id="413400at2759"/>
<dbReference type="GO" id="GO:0005634">
    <property type="term" value="C:nucleus"/>
    <property type="evidence" value="ECO:0007669"/>
    <property type="project" value="UniProtKB-SubCell"/>
</dbReference>
<dbReference type="CDD" id="cd05468">
    <property type="entry name" value="pVHL"/>
    <property type="match status" value="1"/>
</dbReference>
<dbReference type="GO" id="GO:0010468">
    <property type="term" value="P:regulation of gene expression"/>
    <property type="evidence" value="ECO:0007669"/>
    <property type="project" value="UniProtKB-ARBA"/>
</dbReference>
<dbReference type="InterPro" id="IPR037140">
    <property type="entry name" value="VHL_beta_dom_sf"/>
</dbReference>
<dbReference type="GO" id="GO:0005886">
    <property type="term" value="C:plasma membrane"/>
    <property type="evidence" value="ECO:0007669"/>
    <property type="project" value="UniProtKB-SubCell"/>
</dbReference>
<dbReference type="Pfam" id="PF17211">
    <property type="entry name" value="VHL_C"/>
    <property type="match status" value="1"/>
</dbReference>
<evidence type="ECO:0000256" key="3">
    <source>
        <dbReference type="ARBA" id="ARBA00004240"/>
    </source>
</evidence>
<keyword evidence="19" id="KW-1185">Reference proteome</keyword>
<accession>A0A8T2INX4</accession>
<evidence type="ECO:0000256" key="8">
    <source>
        <dbReference type="ARBA" id="ARBA00022490"/>
    </source>
</evidence>
<proteinExistence type="inferred from homology"/>
<dbReference type="InterPro" id="IPR024053">
    <property type="entry name" value="VHL_beta_dom"/>
</dbReference>
<gene>
    <name evidence="18" type="ORF">GDO86_017103</name>
</gene>
<evidence type="ECO:0000256" key="7">
    <source>
        <dbReference type="ARBA" id="ARBA00022475"/>
    </source>
</evidence>
<dbReference type="FunFam" id="1.10.750.10:FF:000001">
    <property type="entry name" value="von Hippel-Lindau disease tumor suppressor"/>
    <property type="match status" value="1"/>
</dbReference>
<evidence type="ECO:0000256" key="13">
    <source>
        <dbReference type="ARBA" id="ARBA00059036"/>
    </source>
</evidence>
<dbReference type="GO" id="GO:0001666">
    <property type="term" value="P:response to hypoxia"/>
    <property type="evidence" value="ECO:0007669"/>
    <property type="project" value="UniProtKB-ARBA"/>
</dbReference>
<dbReference type="InterPro" id="IPR037139">
    <property type="entry name" value="VHL_alpha_dom_sf"/>
</dbReference>
<dbReference type="SUPFAM" id="SSF49468">
    <property type="entry name" value="VHL"/>
    <property type="match status" value="1"/>
</dbReference>
<evidence type="ECO:0000259" key="17">
    <source>
        <dbReference type="Pfam" id="PF17211"/>
    </source>
</evidence>
<evidence type="ECO:0000313" key="19">
    <source>
        <dbReference type="Proteomes" id="UP000812440"/>
    </source>
</evidence>
<evidence type="ECO:0000256" key="14">
    <source>
        <dbReference type="ARBA" id="ARBA00072532"/>
    </source>
</evidence>
<evidence type="ECO:0000256" key="2">
    <source>
        <dbReference type="ARBA" id="ARBA00004202"/>
    </source>
</evidence>
<dbReference type="Proteomes" id="UP000812440">
    <property type="component" value="Chromosome 9"/>
</dbReference>
<comment type="caution">
    <text evidence="18">The sequence shown here is derived from an EMBL/GenBank/DDBJ whole genome shotgun (WGS) entry which is preliminary data.</text>
</comment>
<dbReference type="InterPro" id="IPR022772">
    <property type="entry name" value="VHL_tumour_suppress_b/a_dom"/>
</dbReference>
<evidence type="ECO:0000256" key="15">
    <source>
        <dbReference type="ARBA" id="ARBA00080646"/>
    </source>
</evidence>
<reference evidence="18" key="1">
    <citation type="thesis" date="2020" institute="ProQuest LLC" country="789 East Eisenhower Parkway, Ann Arbor, MI, USA">
        <title>Comparative Genomics and Chromosome Evolution.</title>
        <authorList>
            <person name="Mudd A.B."/>
        </authorList>
    </citation>
    <scope>NUCLEOTIDE SEQUENCE</scope>
    <source>
        <strain evidence="18">Female2</strain>
        <tissue evidence="18">Blood</tissue>
    </source>
</reference>
<keyword evidence="11" id="KW-0472">Membrane</keyword>
<evidence type="ECO:0000256" key="12">
    <source>
        <dbReference type="ARBA" id="ARBA00023242"/>
    </source>
</evidence>
<comment type="function">
    <text evidence="13">Involved in the ubiquitination and subsequent proteasomal degradation via the von Hippel-Lindau ubiquitination complex. Seems to act as a target recruitment subunit in the E3 ubiquitin ligase complex and recruits hydroxylated hypoxia-inducible factor (HIF) under normoxic conditions. Involved in transcriptional repression through interaction with HIF1A, HIF1AN and histone deacetylases. Ubiquitinates, in an oxygen-responsive manner, ADRB2. Acts as a negative regulator of mTORC1 by promoting ubiquitination and degradation of RPTOR.</text>
</comment>
<evidence type="ECO:0000256" key="11">
    <source>
        <dbReference type="ARBA" id="ARBA00023136"/>
    </source>
</evidence>
<comment type="pathway">
    <text evidence="5">Protein modification; protein ubiquitination.</text>
</comment>
<evidence type="ECO:0000259" key="16">
    <source>
        <dbReference type="Pfam" id="PF01847"/>
    </source>
</evidence>
<dbReference type="AlphaFoldDB" id="A0A8T2INX4"/>
<keyword evidence="9" id="KW-0833">Ubl conjugation pathway</keyword>
<protein>
    <recommendedName>
        <fullName evidence="14">von Hippel-Lindau disease tumor suppressor</fullName>
    </recommendedName>
    <alternativeName>
        <fullName evidence="15">pVHL</fullName>
    </alternativeName>
</protein>
<keyword evidence="7" id="KW-1003">Cell membrane</keyword>
<dbReference type="Pfam" id="PF01847">
    <property type="entry name" value="VHL"/>
    <property type="match status" value="1"/>
</dbReference>
<dbReference type="Gene3D" id="2.60.40.780">
    <property type="entry name" value="von Hippel-Lindau disease tumour suppressor, beta domain"/>
    <property type="match status" value="1"/>
</dbReference>
<evidence type="ECO:0000256" key="1">
    <source>
        <dbReference type="ARBA" id="ARBA00004123"/>
    </source>
</evidence>
<dbReference type="Gene3D" id="1.10.750.10">
    <property type="entry name" value="von Hippel-Lindau disease tumour suppressor, alpha domain"/>
    <property type="match status" value="1"/>
</dbReference>
<feature type="domain" description="von Hippel-Lindau disease tumour suppressor beta" evidence="16">
    <location>
        <begin position="11"/>
        <end position="89"/>
    </location>
</feature>
<dbReference type="InterPro" id="IPR036208">
    <property type="entry name" value="VHL_sf"/>
</dbReference>
<evidence type="ECO:0000256" key="9">
    <source>
        <dbReference type="ARBA" id="ARBA00022786"/>
    </source>
</evidence>
<dbReference type="GO" id="GO:0005783">
    <property type="term" value="C:endoplasmic reticulum"/>
    <property type="evidence" value="ECO:0007669"/>
    <property type="project" value="UniProtKB-SubCell"/>
</dbReference>
<dbReference type="FunFam" id="2.60.40.780:FF:000001">
    <property type="entry name" value="von Hippel-Lindau disease tumor suppressor"/>
    <property type="match status" value="1"/>
</dbReference>
<evidence type="ECO:0000256" key="5">
    <source>
        <dbReference type="ARBA" id="ARBA00004906"/>
    </source>
</evidence>
<comment type="subcellular location">
    <subcellularLocation>
        <location evidence="2">Cell membrane</location>
        <topology evidence="2">Peripheral membrane protein</topology>
    </subcellularLocation>
    <subcellularLocation>
        <location evidence="4">Cytoplasm</location>
    </subcellularLocation>
    <subcellularLocation>
        <location evidence="3">Endoplasmic reticulum</location>
    </subcellularLocation>
    <subcellularLocation>
        <location evidence="1">Nucleus</location>
    </subcellularLocation>
</comment>